<dbReference type="OrthoDB" id="2379098at2759"/>
<keyword evidence="2" id="KW-1185">Reference proteome</keyword>
<reference evidence="1" key="1">
    <citation type="submission" date="2021-06" db="EMBL/GenBank/DDBJ databases">
        <authorList>
            <person name="Kallberg Y."/>
            <person name="Tangrot J."/>
            <person name="Rosling A."/>
        </authorList>
    </citation>
    <scope>NUCLEOTIDE SEQUENCE</scope>
    <source>
        <strain evidence="1">MA453B</strain>
    </source>
</reference>
<sequence length="114" mass="13163">MKRNIREDVFAVDVFSKDIFAKSNEFDEESGKELDEEAMMTPTIIWEKDKKENARIIKRLPKSTYYRKFGASGTLANAAKGTCQITDFFRIASELPRRLLIPSTFPMFPMTSWA</sequence>
<organism evidence="1 2">
    <name type="scientific">Dentiscutata erythropus</name>
    <dbReference type="NCBI Taxonomy" id="1348616"/>
    <lineage>
        <taxon>Eukaryota</taxon>
        <taxon>Fungi</taxon>
        <taxon>Fungi incertae sedis</taxon>
        <taxon>Mucoromycota</taxon>
        <taxon>Glomeromycotina</taxon>
        <taxon>Glomeromycetes</taxon>
        <taxon>Diversisporales</taxon>
        <taxon>Gigasporaceae</taxon>
        <taxon>Dentiscutata</taxon>
    </lineage>
</organism>
<comment type="caution">
    <text evidence="1">The sequence shown here is derived from an EMBL/GenBank/DDBJ whole genome shotgun (WGS) entry which is preliminary data.</text>
</comment>
<dbReference type="EMBL" id="CAJVPY010005196">
    <property type="protein sequence ID" value="CAG8637570.1"/>
    <property type="molecule type" value="Genomic_DNA"/>
</dbReference>
<evidence type="ECO:0000313" key="2">
    <source>
        <dbReference type="Proteomes" id="UP000789405"/>
    </source>
</evidence>
<dbReference type="Proteomes" id="UP000789405">
    <property type="component" value="Unassembled WGS sequence"/>
</dbReference>
<name>A0A9N9DDN1_9GLOM</name>
<accession>A0A9N9DDN1</accession>
<feature type="non-terminal residue" evidence="1">
    <location>
        <position position="114"/>
    </location>
</feature>
<dbReference type="AlphaFoldDB" id="A0A9N9DDN1"/>
<gene>
    <name evidence="1" type="ORF">DERYTH_LOCUS9479</name>
</gene>
<protein>
    <submittedName>
        <fullName evidence="1">8521_t:CDS:1</fullName>
    </submittedName>
</protein>
<evidence type="ECO:0000313" key="1">
    <source>
        <dbReference type="EMBL" id="CAG8637570.1"/>
    </source>
</evidence>
<proteinExistence type="predicted"/>